<dbReference type="PANTHER" id="PTHR22872:SF6">
    <property type="entry name" value="E3 UBIQUITIN-PROTEIN LIGASE HERC1-RELATED"/>
    <property type="match status" value="1"/>
</dbReference>
<comment type="caution">
    <text evidence="3">The sequence shown here is derived from an EMBL/GenBank/DDBJ whole genome shotgun (WGS) entry which is preliminary data.</text>
</comment>
<evidence type="ECO:0000313" key="4">
    <source>
        <dbReference type="Proteomes" id="UP001148838"/>
    </source>
</evidence>
<evidence type="ECO:0000256" key="2">
    <source>
        <dbReference type="PROSITE-ProRule" id="PRU00235"/>
    </source>
</evidence>
<dbReference type="InterPro" id="IPR000408">
    <property type="entry name" value="Reg_chr_condens"/>
</dbReference>
<evidence type="ECO:0000256" key="1">
    <source>
        <dbReference type="ARBA" id="ARBA00022737"/>
    </source>
</evidence>
<dbReference type="InterPro" id="IPR051625">
    <property type="entry name" value="Signaling_Regulatory_Domain"/>
</dbReference>
<dbReference type="PANTHER" id="PTHR22872">
    <property type="entry name" value="BTK-BINDING PROTEIN-RELATED"/>
    <property type="match status" value="1"/>
</dbReference>
<feature type="repeat" description="RCC1" evidence="2">
    <location>
        <begin position="360"/>
        <end position="412"/>
    </location>
</feature>
<sequence>MLLYDHLVANKEVIIVPAPSSPLNQGPVLPDFECDSPSSAELDHHVAALLSTQLDLARTFCAESPFAAVLHQRLLVLQRIFHAVSTKYHDKDKSANLAIVLHLAYMAYALFATRTEDTSPFNSPVLCNEVLHTASEVVRNLPPLSLANESQITALGAQSLQEVTRFLRHAALPASGADSEGQFLASELLLELALQRGSLIYLLEWIDMALCASCGKRSDTSKTSAKITSSVFLKAMSKMRSTAGGDALDGKPWYNVVPDEDGKILLYRAAMCLMEELVNLACDYTRSCLGSERRESQSTSTCGSTVAEKCDVYVCGSNSSHQVAEESQEKILVPRLARAFTQVQQVEAGQYCSFIIHTNGTLSACGKGSYGRLGLGDSNNQPQPKRVVIDGTVKKVSSSKGSDGHTLALTDDGKVFSWGDGNYWLIVLFF</sequence>
<dbReference type="SUPFAM" id="SSF50985">
    <property type="entry name" value="RCC1/BLIP-II"/>
    <property type="match status" value="1"/>
</dbReference>
<name>A0ABQ8SCW3_PERAM</name>
<accession>A0ABQ8SCW3</accession>
<evidence type="ECO:0008006" key="5">
    <source>
        <dbReference type="Google" id="ProtNLM"/>
    </source>
</evidence>
<dbReference type="PROSITE" id="PS50012">
    <property type="entry name" value="RCC1_3"/>
    <property type="match status" value="1"/>
</dbReference>
<dbReference type="EMBL" id="JAJSOF020000029">
    <property type="protein sequence ID" value="KAJ4431937.1"/>
    <property type="molecule type" value="Genomic_DNA"/>
</dbReference>
<dbReference type="Gene3D" id="2.130.10.30">
    <property type="entry name" value="Regulator of chromosome condensation 1/beta-lactamase-inhibitor protein II"/>
    <property type="match status" value="1"/>
</dbReference>
<dbReference type="InterPro" id="IPR009091">
    <property type="entry name" value="RCC1/BLIP-II"/>
</dbReference>
<proteinExistence type="predicted"/>
<organism evidence="3 4">
    <name type="scientific">Periplaneta americana</name>
    <name type="common">American cockroach</name>
    <name type="synonym">Blatta americana</name>
    <dbReference type="NCBI Taxonomy" id="6978"/>
    <lineage>
        <taxon>Eukaryota</taxon>
        <taxon>Metazoa</taxon>
        <taxon>Ecdysozoa</taxon>
        <taxon>Arthropoda</taxon>
        <taxon>Hexapoda</taxon>
        <taxon>Insecta</taxon>
        <taxon>Pterygota</taxon>
        <taxon>Neoptera</taxon>
        <taxon>Polyneoptera</taxon>
        <taxon>Dictyoptera</taxon>
        <taxon>Blattodea</taxon>
        <taxon>Blattoidea</taxon>
        <taxon>Blattidae</taxon>
        <taxon>Blattinae</taxon>
        <taxon>Periplaneta</taxon>
    </lineage>
</organism>
<gene>
    <name evidence="3" type="ORF">ANN_20546</name>
</gene>
<reference evidence="3 4" key="1">
    <citation type="journal article" date="2022" name="Allergy">
        <title>Genome assembly and annotation of Periplaneta americana reveal a comprehensive cockroach allergen profile.</title>
        <authorList>
            <person name="Wang L."/>
            <person name="Xiong Q."/>
            <person name="Saelim N."/>
            <person name="Wang L."/>
            <person name="Nong W."/>
            <person name="Wan A.T."/>
            <person name="Shi M."/>
            <person name="Liu X."/>
            <person name="Cao Q."/>
            <person name="Hui J.H.L."/>
            <person name="Sookrung N."/>
            <person name="Leung T.F."/>
            <person name="Tungtrongchitr A."/>
            <person name="Tsui S.K.W."/>
        </authorList>
    </citation>
    <scope>NUCLEOTIDE SEQUENCE [LARGE SCALE GENOMIC DNA]</scope>
    <source>
        <strain evidence="3">PWHHKU_190912</strain>
    </source>
</reference>
<dbReference type="Proteomes" id="UP001148838">
    <property type="component" value="Unassembled WGS sequence"/>
</dbReference>
<evidence type="ECO:0000313" key="3">
    <source>
        <dbReference type="EMBL" id="KAJ4431937.1"/>
    </source>
</evidence>
<keyword evidence="1" id="KW-0677">Repeat</keyword>
<keyword evidence="4" id="KW-1185">Reference proteome</keyword>
<dbReference type="Pfam" id="PF13540">
    <property type="entry name" value="RCC1_2"/>
    <property type="match status" value="1"/>
</dbReference>
<protein>
    <recommendedName>
        <fullName evidence="5">E3 ubiquitin-protein ligase HERC1</fullName>
    </recommendedName>
</protein>